<accession>A0A382HRN6</accession>
<protein>
    <submittedName>
        <fullName evidence="1">Uncharacterized protein</fullName>
    </submittedName>
</protein>
<dbReference type="Gene3D" id="3.90.1560.10">
    <property type="entry name" value="ComB-like"/>
    <property type="match status" value="1"/>
</dbReference>
<dbReference type="InterPro" id="IPR005238">
    <property type="entry name" value="ComB-like"/>
</dbReference>
<reference evidence="1" key="1">
    <citation type="submission" date="2018-05" db="EMBL/GenBank/DDBJ databases">
        <authorList>
            <person name="Lanie J.A."/>
            <person name="Ng W.-L."/>
            <person name="Kazmierczak K.M."/>
            <person name="Andrzejewski T.M."/>
            <person name="Davidsen T.M."/>
            <person name="Wayne K.J."/>
            <person name="Tettelin H."/>
            <person name="Glass J.I."/>
            <person name="Rusch D."/>
            <person name="Podicherti R."/>
            <person name="Tsui H.-C.T."/>
            <person name="Winkler M.E."/>
        </authorList>
    </citation>
    <scope>NUCLEOTIDE SEQUENCE</scope>
</reference>
<proteinExistence type="predicted"/>
<dbReference type="AlphaFoldDB" id="A0A382HRN6"/>
<sequence length="97" mass="10336">MQTVHPSAAHHLRHHPTAPARPCLEDWVGAGAIVHQLMGPRSSDTRASEAAFVALRDDLEAALLDCPSGRELMARGYVADVYLAAQLDVPDAVAVLS</sequence>
<dbReference type="SUPFAM" id="SSF142823">
    <property type="entry name" value="ComB-like"/>
    <property type="match status" value="1"/>
</dbReference>
<dbReference type="EMBL" id="UINC01062792">
    <property type="protein sequence ID" value="SVB89745.1"/>
    <property type="molecule type" value="Genomic_DNA"/>
</dbReference>
<organism evidence="1">
    <name type="scientific">marine metagenome</name>
    <dbReference type="NCBI Taxonomy" id="408172"/>
    <lineage>
        <taxon>unclassified sequences</taxon>
        <taxon>metagenomes</taxon>
        <taxon>ecological metagenomes</taxon>
    </lineage>
</organism>
<gene>
    <name evidence="1" type="ORF">METZ01_LOCUS242599</name>
</gene>
<dbReference type="GO" id="GO:0000287">
    <property type="term" value="F:magnesium ion binding"/>
    <property type="evidence" value="ECO:0007669"/>
    <property type="project" value="InterPro"/>
</dbReference>
<dbReference type="Pfam" id="PF04029">
    <property type="entry name" value="2-ph_phosp"/>
    <property type="match status" value="1"/>
</dbReference>
<name>A0A382HRN6_9ZZZZ</name>
<dbReference type="GO" id="GO:0050532">
    <property type="term" value="F:2-phosphosulfolactate phosphatase activity"/>
    <property type="evidence" value="ECO:0007669"/>
    <property type="project" value="InterPro"/>
</dbReference>
<evidence type="ECO:0000313" key="1">
    <source>
        <dbReference type="EMBL" id="SVB89745.1"/>
    </source>
</evidence>
<dbReference type="InterPro" id="IPR036702">
    <property type="entry name" value="ComB-like_sf"/>
</dbReference>